<dbReference type="AlphaFoldDB" id="A0A5E9PHS7"/>
<keyword evidence="1" id="KW-0472">Membrane</keyword>
<evidence type="ECO:0000313" key="2">
    <source>
        <dbReference type="EMBL" id="TEU28861.1"/>
    </source>
</evidence>
<organism evidence="2 3">
    <name type="scientific">Acinetobacter seifertii</name>
    <dbReference type="NCBI Taxonomy" id="1530123"/>
    <lineage>
        <taxon>Bacteria</taxon>
        <taxon>Pseudomonadati</taxon>
        <taxon>Pseudomonadota</taxon>
        <taxon>Gammaproteobacteria</taxon>
        <taxon>Moraxellales</taxon>
        <taxon>Moraxellaceae</taxon>
        <taxon>Acinetobacter</taxon>
        <taxon>Acinetobacter calcoaceticus/baumannii complex</taxon>
    </lineage>
</organism>
<reference evidence="2 3" key="1">
    <citation type="submission" date="2019-03" db="EMBL/GenBank/DDBJ databases">
        <title>Draft genome sequence of an environmental Acinetobacter seifertii from Brazil.</title>
        <authorList>
            <person name="Furlan J.P.R."/>
            <person name="Stehling E.G."/>
        </authorList>
    </citation>
    <scope>NUCLEOTIDE SEQUENCE [LARGE SCALE GENOMIC DNA]</scope>
    <source>
        <strain evidence="2 3">SAb133</strain>
    </source>
</reference>
<protein>
    <submittedName>
        <fullName evidence="2">Uncharacterized protein</fullName>
    </submittedName>
</protein>
<dbReference type="EMBL" id="SNSA01000002">
    <property type="protein sequence ID" value="TEU28861.1"/>
    <property type="molecule type" value="Genomic_DNA"/>
</dbReference>
<feature type="transmembrane region" description="Helical" evidence="1">
    <location>
        <begin position="39"/>
        <end position="57"/>
    </location>
</feature>
<accession>A0A5E9PHS7</accession>
<name>A0A5E9PHS7_9GAMM</name>
<gene>
    <name evidence="2" type="ORF">E2R16_03830</name>
</gene>
<sequence>MHLNKNLFYVHRCVTGFYILMLIIAIFLLANYGVKKENLIFSVFVLAIYAGLGALHFRASNEVSKGTESGKNLSQGVGILLLLGFPIGTILGITILVLTTKKRWQWGELPEYENIE</sequence>
<evidence type="ECO:0000256" key="1">
    <source>
        <dbReference type="SAM" id="Phobius"/>
    </source>
</evidence>
<evidence type="ECO:0000313" key="3">
    <source>
        <dbReference type="Proteomes" id="UP000297445"/>
    </source>
</evidence>
<keyword evidence="1" id="KW-0812">Transmembrane</keyword>
<dbReference type="Proteomes" id="UP000297445">
    <property type="component" value="Unassembled WGS sequence"/>
</dbReference>
<keyword evidence="1" id="KW-1133">Transmembrane helix</keyword>
<proteinExistence type="predicted"/>
<feature type="transmembrane region" description="Helical" evidence="1">
    <location>
        <begin position="15"/>
        <end position="32"/>
    </location>
</feature>
<feature type="transmembrane region" description="Helical" evidence="1">
    <location>
        <begin position="77"/>
        <end position="98"/>
    </location>
</feature>
<comment type="caution">
    <text evidence="2">The sequence shown here is derived from an EMBL/GenBank/DDBJ whole genome shotgun (WGS) entry which is preliminary data.</text>
</comment>
<dbReference type="RefSeq" id="WP_134261868.1">
    <property type="nucleotide sequence ID" value="NZ_SNSA01000002.1"/>
</dbReference>